<dbReference type="Pfam" id="PF01081">
    <property type="entry name" value="Aldolase"/>
    <property type="match status" value="1"/>
</dbReference>
<evidence type="ECO:0000256" key="6">
    <source>
        <dbReference type="ARBA" id="ARBA00023239"/>
    </source>
</evidence>
<keyword evidence="9" id="KW-1185">Reference proteome</keyword>
<comment type="similarity">
    <text evidence="3">Belongs to the KHG/KDPG aldolase family.</text>
</comment>
<gene>
    <name evidence="8" type="ORF">RB2654_03489</name>
</gene>
<dbReference type="CDD" id="cd00452">
    <property type="entry name" value="KDPG_aldolase"/>
    <property type="match status" value="1"/>
</dbReference>
<evidence type="ECO:0000256" key="3">
    <source>
        <dbReference type="ARBA" id="ARBA00006906"/>
    </source>
</evidence>
<evidence type="ECO:0000313" key="9">
    <source>
        <dbReference type="Proteomes" id="UP000002931"/>
    </source>
</evidence>
<keyword evidence="6" id="KW-0456">Lyase</keyword>
<dbReference type="RefSeq" id="WP_008328759.1">
    <property type="nucleotide sequence ID" value="NZ_CH902578.1"/>
</dbReference>
<dbReference type="InterPro" id="IPR013785">
    <property type="entry name" value="Aldolase_TIM"/>
</dbReference>
<dbReference type="PROSITE" id="PS00159">
    <property type="entry name" value="ALDOLASE_KDPG_KHG_1"/>
    <property type="match status" value="1"/>
</dbReference>
<dbReference type="GO" id="GO:0008675">
    <property type="term" value="F:2-dehydro-3-deoxy-phosphogluconate aldolase activity"/>
    <property type="evidence" value="ECO:0007669"/>
    <property type="project" value="UniProtKB-EC"/>
</dbReference>
<evidence type="ECO:0000256" key="5">
    <source>
        <dbReference type="ARBA" id="ARBA00013063"/>
    </source>
</evidence>
<dbReference type="EMBL" id="AAMT01000004">
    <property type="protein sequence ID" value="EAQ13745.1"/>
    <property type="molecule type" value="Genomic_DNA"/>
</dbReference>
<dbReference type="Gene3D" id="3.20.20.70">
    <property type="entry name" value="Aldolase class I"/>
    <property type="match status" value="1"/>
</dbReference>
<sequence length="215" mass="21928">MTMTPAEASAKAAEICELAPIVPVLIVEDVAHAAPLAAALVAGGLPALEVTLRTDAALEVIAEMARVEGGVVGAGTLLTPKDVQRAVEAGAKFGVSPGATDTLLDACEEAGLPLLPGAASATEAMRLLERGYTIQKFFPAEAAGGAPFLKSLASPLPQIRFCPTGGVSPKNARDYLSLPNVICAGGSWVAPKEMFKSGDWAGIERLAAEAATLPR</sequence>
<proteinExistence type="inferred from homology"/>
<dbReference type="AlphaFoldDB" id="A3VE06"/>
<organism evidence="8 9">
    <name type="scientific">Maritimibacter alkaliphilus HTCC2654</name>
    <dbReference type="NCBI Taxonomy" id="314271"/>
    <lineage>
        <taxon>Bacteria</taxon>
        <taxon>Pseudomonadati</taxon>
        <taxon>Pseudomonadota</taxon>
        <taxon>Alphaproteobacteria</taxon>
        <taxon>Rhodobacterales</taxon>
        <taxon>Roseobacteraceae</taxon>
        <taxon>Maritimibacter</taxon>
    </lineage>
</organism>
<dbReference type="EC" id="4.1.2.14" evidence="5"/>
<dbReference type="InterPro" id="IPR000887">
    <property type="entry name" value="Aldlse_KDPG_KHG"/>
</dbReference>
<dbReference type="SUPFAM" id="SSF51569">
    <property type="entry name" value="Aldolase"/>
    <property type="match status" value="1"/>
</dbReference>
<accession>A3VE06</accession>
<dbReference type="STRING" id="314271.RB2654_03489"/>
<keyword evidence="7" id="KW-0119">Carbohydrate metabolism</keyword>
<dbReference type="OrthoDB" id="9805177at2"/>
<dbReference type="HOGENOM" id="CLU_077795_1_1_5"/>
<dbReference type="PANTHER" id="PTHR30246">
    <property type="entry name" value="2-KETO-3-DEOXY-6-PHOSPHOGLUCONATE ALDOLASE"/>
    <property type="match status" value="1"/>
</dbReference>
<reference evidence="8 9" key="1">
    <citation type="journal article" date="2010" name="J. Bacteriol.">
        <title>Genome sequences of Pelagibaca bermudensis HTCC2601T and Maritimibacter alkaliphilus HTCC2654T, the type strains of two marine Roseobacter genera.</title>
        <authorList>
            <person name="Thrash J.C."/>
            <person name="Cho J.C."/>
            <person name="Ferriera S."/>
            <person name="Johnson J."/>
            <person name="Vergin K.L."/>
            <person name="Giovannoni S.J."/>
        </authorList>
    </citation>
    <scope>NUCLEOTIDE SEQUENCE [LARGE SCALE GENOMIC DNA]</scope>
    <source>
        <strain evidence="8 9">HTCC2654</strain>
    </source>
</reference>
<dbReference type="NCBIfam" id="NF004325">
    <property type="entry name" value="PRK05718.1"/>
    <property type="match status" value="1"/>
</dbReference>
<dbReference type="PANTHER" id="PTHR30246:SF1">
    <property type="entry name" value="2-DEHYDRO-3-DEOXY-6-PHOSPHOGALACTONATE ALDOLASE-RELATED"/>
    <property type="match status" value="1"/>
</dbReference>
<dbReference type="eggNOG" id="COG0800">
    <property type="taxonomic scope" value="Bacteria"/>
</dbReference>
<evidence type="ECO:0000256" key="1">
    <source>
        <dbReference type="ARBA" id="ARBA00000654"/>
    </source>
</evidence>
<comment type="caution">
    <text evidence="8">The sequence shown here is derived from an EMBL/GenBank/DDBJ whole genome shotgun (WGS) entry which is preliminary data.</text>
</comment>
<comment type="catalytic activity">
    <reaction evidence="1">
        <text>2-dehydro-3-deoxy-6-phospho-D-gluconate = D-glyceraldehyde 3-phosphate + pyruvate</text>
        <dbReference type="Rhea" id="RHEA:17089"/>
        <dbReference type="ChEBI" id="CHEBI:15361"/>
        <dbReference type="ChEBI" id="CHEBI:57569"/>
        <dbReference type="ChEBI" id="CHEBI:59776"/>
        <dbReference type="EC" id="4.1.2.14"/>
    </reaction>
</comment>
<evidence type="ECO:0000256" key="2">
    <source>
        <dbReference type="ARBA" id="ARBA00004736"/>
    </source>
</evidence>
<evidence type="ECO:0000256" key="4">
    <source>
        <dbReference type="ARBA" id="ARBA00011233"/>
    </source>
</evidence>
<dbReference type="Proteomes" id="UP000002931">
    <property type="component" value="Unassembled WGS sequence"/>
</dbReference>
<comment type="subunit">
    <text evidence="4">Homotrimer.</text>
</comment>
<evidence type="ECO:0000256" key="7">
    <source>
        <dbReference type="ARBA" id="ARBA00023277"/>
    </source>
</evidence>
<dbReference type="InterPro" id="IPR031337">
    <property type="entry name" value="KDPG/KHG_AS_1"/>
</dbReference>
<protein>
    <recommendedName>
        <fullName evidence="5">2-dehydro-3-deoxy-phosphogluconate aldolase</fullName>
        <ecNumber evidence="5">4.1.2.14</ecNumber>
    </recommendedName>
</protein>
<name>A3VE06_9RHOB</name>
<dbReference type="NCBIfam" id="TIGR01182">
    <property type="entry name" value="eda"/>
    <property type="match status" value="1"/>
</dbReference>
<comment type="pathway">
    <text evidence="2">Carbohydrate acid metabolism; 2-dehydro-3-deoxy-D-gluconate degradation; D-glyceraldehyde 3-phosphate and pyruvate from 2-dehydro-3-deoxy-D-gluconate: step 2/2.</text>
</comment>
<evidence type="ECO:0000313" key="8">
    <source>
        <dbReference type="EMBL" id="EAQ13745.1"/>
    </source>
</evidence>